<dbReference type="Proteomes" id="UP000185809">
    <property type="component" value="Unassembled WGS sequence"/>
</dbReference>
<dbReference type="AlphaFoldDB" id="A0A1F6WZC3"/>
<feature type="domain" description="Trigger factor ribosome-binding bacterial" evidence="10">
    <location>
        <begin position="1"/>
        <end position="150"/>
    </location>
</feature>
<evidence type="ECO:0000256" key="3">
    <source>
        <dbReference type="ARBA" id="ARBA00005464"/>
    </source>
</evidence>
<proteinExistence type="inferred from homology"/>
<dbReference type="SUPFAM" id="SSF109998">
    <property type="entry name" value="Triger factor/SurA peptide-binding domain-like"/>
    <property type="match status" value="1"/>
</dbReference>
<evidence type="ECO:0000259" key="11">
    <source>
        <dbReference type="Pfam" id="PF05698"/>
    </source>
</evidence>
<evidence type="ECO:0000313" key="13">
    <source>
        <dbReference type="Proteomes" id="UP000185809"/>
    </source>
</evidence>
<dbReference type="InterPro" id="IPR008881">
    <property type="entry name" value="Trigger_fac_ribosome-bd_bac"/>
</dbReference>
<dbReference type="GO" id="GO:0044183">
    <property type="term" value="F:protein folding chaperone"/>
    <property type="evidence" value="ECO:0007669"/>
    <property type="project" value="TreeGrafter"/>
</dbReference>
<keyword evidence="6" id="KW-0697">Rotamase</keyword>
<dbReference type="InterPro" id="IPR008880">
    <property type="entry name" value="Trigger_fac_C"/>
</dbReference>
<evidence type="ECO:0000256" key="5">
    <source>
        <dbReference type="ARBA" id="ARBA00016902"/>
    </source>
</evidence>
<dbReference type="Pfam" id="PF05697">
    <property type="entry name" value="Trigger_N"/>
    <property type="match status" value="1"/>
</dbReference>
<dbReference type="PANTHER" id="PTHR30560:SF3">
    <property type="entry name" value="TRIGGER FACTOR-LIKE PROTEIN TIG, CHLOROPLASTIC"/>
    <property type="match status" value="1"/>
</dbReference>
<evidence type="ECO:0000256" key="9">
    <source>
        <dbReference type="ARBA" id="ARBA00029986"/>
    </source>
</evidence>
<feature type="domain" description="Trigger factor C-terminal" evidence="11">
    <location>
        <begin position="188"/>
        <end position="334"/>
    </location>
</feature>
<dbReference type="Gene3D" id="3.30.70.1050">
    <property type="entry name" value="Trigger factor ribosome-binding domain"/>
    <property type="match status" value="1"/>
</dbReference>
<keyword evidence="7" id="KW-0143">Chaperone</keyword>
<dbReference type="EMBL" id="MFUP01000014">
    <property type="protein sequence ID" value="OGI87249.1"/>
    <property type="molecule type" value="Genomic_DNA"/>
</dbReference>
<dbReference type="InterPro" id="IPR036611">
    <property type="entry name" value="Trigger_fac_ribosome-bd_sf"/>
</dbReference>
<evidence type="ECO:0000259" key="10">
    <source>
        <dbReference type="Pfam" id="PF05697"/>
    </source>
</evidence>
<organism evidence="12 13">
    <name type="scientific">Candidatus Nomurabacteria bacterium RIFCSPLOWO2_01_FULL_33_24</name>
    <dbReference type="NCBI Taxonomy" id="1801765"/>
    <lineage>
        <taxon>Bacteria</taxon>
        <taxon>Candidatus Nomuraibacteriota</taxon>
    </lineage>
</organism>
<dbReference type="InterPro" id="IPR037041">
    <property type="entry name" value="Trigger_fac_C_sf"/>
</dbReference>
<dbReference type="EC" id="5.2.1.8" evidence="4"/>
<dbReference type="GO" id="GO:0005737">
    <property type="term" value="C:cytoplasm"/>
    <property type="evidence" value="ECO:0007669"/>
    <property type="project" value="UniProtKB-SubCell"/>
</dbReference>
<evidence type="ECO:0000256" key="6">
    <source>
        <dbReference type="ARBA" id="ARBA00023110"/>
    </source>
</evidence>
<dbReference type="Gene3D" id="1.10.3120.10">
    <property type="entry name" value="Trigger factor, C-terminal domain"/>
    <property type="match status" value="1"/>
</dbReference>
<reference evidence="12 13" key="1">
    <citation type="journal article" date="2016" name="Nat. Commun.">
        <title>Thousands of microbial genomes shed light on interconnected biogeochemical processes in an aquifer system.</title>
        <authorList>
            <person name="Anantharaman K."/>
            <person name="Brown C.T."/>
            <person name="Hug L.A."/>
            <person name="Sharon I."/>
            <person name="Castelle C.J."/>
            <person name="Probst A.J."/>
            <person name="Thomas B.C."/>
            <person name="Singh A."/>
            <person name="Wilkins M.J."/>
            <person name="Karaoz U."/>
            <person name="Brodie E.L."/>
            <person name="Williams K.H."/>
            <person name="Hubbard S.S."/>
            <person name="Banfield J.F."/>
        </authorList>
    </citation>
    <scope>NUCLEOTIDE SEQUENCE [LARGE SCALE GENOMIC DNA]</scope>
</reference>
<dbReference type="PANTHER" id="PTHR30560">
    <property type="entry name" value="TRIGGER FACTOR CHAPERONE AND PEPTIDYL-PROLYL CIS/TRANS ISOMERASE"/>
    <property type="match status" value="1"/>
</dbReference>
<sequence length="347" mass="40373">MKTEIKELENSEIEIVGEIPIGDLDKYQKEALKKLGENTKMPGFRKGHIPENILIKQIGDQKLLEETAQVALKKTYPEIIKKNKIEAIGLPEITITKIAKGNPLGFKIKTAIIPKIEIPNHRKIAKEIGSPSEKIEIKVDEKEIENTILQIRKMRAQTSTPSNDGKTKEDIPELDDEFVRLLGNFKDVKDFREKLKENIKVEKRLKIRDKNRLKIMEKIIEETKIELPRILIDIEINKMIHQLKHDLSHAGMELEDYLKNIKKTEEDIRKEWTEDAKKRSKLQLIAYQIAKDEEIKVSEEEIQKQVNLIMDTHKEADPDRARAYIENVLTNEKVFQLLENQALENQK</sequence>
<protein>
    <recommendedName>
        <fullName evidence="5">Trigger factor</fullName>
        <ecNumber evidence="4">5.2.1.8</ecNumber>
    </recommendedName>
    <alternativeName>
        <fullName evidence="9">PPIase</fullName>
    </alternativeName>
</protein>
<evidence type="ECO:0000256" key="8">
    <source>
        <dbReference type="ARBA" id="ARBA00023235"/>
    </source>
</evidence>
<evidence type="ECO:0000256" key="7">
    <source>
        <dbReference type="ARBA" id="ARBA00023186"/>
    </source>
</evidence>
<comment type="similarity">
    <text evidence="3">Belongs to the FKBP-type PPIase family. Tig subfamily.</text>
</comment>
<keyword evidence="8" id="KW-0413">Isomerase</keyword>
<dbReference type="GO" id="GO:0051083">
    <property type="term" value="P:'de novo' cotranslational protein folding"/>
    <property type="evidence" value="ECO:0007669"/>
    <property type="project" value="TreeGrafter"/>
</dbReference>
<dbReference type="GO" id="GO:0015031">
    <property type="term" value="P:protein transport"/>
    <property type="evidence" value="ECO:0007669"/>
    <property type="project" value="InterPro"/>
</dbReference>
<evidence type="ECO:0000256" key="2">
    <source>
        <dbReference type="ARBA" id="ARBA00004496"/>
    </source>
</evidence>
<accession>A0A1F6WZC3</accession>
<dbReference type="SUPFAM" id="SSF102735">
    <property type="entry name" value="Trigger factor ribosome-binding domain"/>
    <property type="match status" value="1"/>
</dbReference>
<evidence type="ECO:0000256" key="1">
    <source>
        <dbReference type="ARBA" id="ARBA00000971"/>
    </source>
</evidence>
<dbReference type="InterPro" id="IPR027304">
    <property type="entry name" value="Trigger_fact/SurA_dom_sf"/>
</dbReference>
<dbReference type="GO" id="GO:0043022">
    <property type="term" value="F:ribosome binding"/>
    <property type="evidence" value="ECO:0007669"/>
    <property type="project" value="TreeGrafter"/>
</dbReference>
<comment type="subcellular location">
    <subcellularLocation>
        <location evidence="2">Cytoplasm</location>
    </subcellularLocation>
</comment>
<evidence type="ECO:0000256" key="4">
    <source>
        <dbReference type="ARBA" id="ARBA00013194"/>
    </source>
</evidence>
<comment type="caution">
    <text evidence="12">The sequence shown here is derived from an EMBL/GenBank/DDBJ whole genome shotgun (WGS) entry which is preliminary data.</text>
</comment>
<comment type="catalytic activity">
    <reaction evidence="1">
        <text>[protein]-peptidylproline (omega=180) = [protein]-peptidylproline (omega=0)</text>
        <dbReference type="Rhea" id="RHEA:16237"/>
        <dbReference type="Rhea" id="RHEA-COMP:10747"/>
        <dbReference type="Rhea" id="RHEA-COMP:10748"/>
        <dbReference type="ChEBI" id="CHEBI:83833"/>
        <dbReference type="ChEBI" id="CHEBI:83834"/>
        <dbReference type="EC" id="5.2.1.8"/>
    </reaction>
</comment>
<gene>
    <name evidence="12" type="ORF">A2995_01040</name>
</gene>
<evidence type="ECO:0000313" key="12">
    <source>
        <dbReference type="EMBL" id="OGI87249.1"/>
    </source>
</evidence>
<dbReference type="Pfam" id="PF05698">
    <property type="entry name" value="Trigger_C"/>
    <property type="match status" value="1"/>
</dbReference>
<dbReference type="InterPro" id="IPR005215">
    <property type="entry name" value="Trig_fac"/>
</dbReference>
<dbReference type="GO" id="GO:0043335">
    <property type="term" value="P:protein unfolding"/>
    <property type="evidence" value="ECO:0007669"/>
    <property type="project" value="TreeGrafter"/>
</dbReference>
<dbReference type="GO" id="GO:0003755">
    <property type="term" value="F:peptidyl-prolyl cis-trans isomerase activity"/>
    <property type="evidence" value="ECO:0007669"/>
    <property type="project" value="UniProtKB-KW"/>
</dbReference>
<name>A0A1F6WZC3_9BACT</name>